<feature type="transmembrane region" description="Helical" evidence="1">
    <location>
        <begin position="68"/>
        <end position="91"/>
    </location>
</feature>
<dbReference type="Gramene" id="OMERI02G31530.1">
    <property type="protein sequence ID" value="OMERI02G31530.1"/>
    <property type="gene ID" value="OMERI02G31530"/>
</dbReference>
<keyword evidence="3" id="KW-1185">Reference proteome</keyword>
<accession>A0A0E0CRN7</accession>
<keyword evidence="1" id="KW-0472">Membrane</keyword>
<dbReference type="AlphaFoldDB" id="A0A0E0CRN7"/>
<proteinExistence type="predicted"/>
<dbReference type="Proteomes" id="UP000008021">
    <property type="component" value="Chromosome 2"/>
</dbReference>
<reference evidence="2" key="1">
    <citation type="submission" date="2015-04" db="UniProtKB">
        <authorList>
            <consortium name="EnsemblPlants"/>
        </authorList>
    </citation>
    <scope>IDENTIFICATION</scope>
</reference>
<protein>
    <submittedName>
        <fullName evidence="2">Uncharacterized protein</fullName>
    </submittedName>
</protein>
<evidence type="ECO:0000313" key="2">
    <source>
        <dbReference type="EnsemblPlants" id="OMERI02G31530.1"/>
    </source>
</evidence>
<dbReference type="STRING" id="40149.A0A0E0CRN7"/>
<dbReference type="PANTHER" id="PTHR35114:SF1">
    <property type="entry name" value="CYTOCHROME OXIDASE COMPLEX ASSEMBLY PROTEIN"/>
    <property type="match status" value="1"/>
</dbReference>
<evidence type="ECO:0000313" key="3">
    <source>
        <dbReference type="Proteomes" id="UP000008021"/>
    </source>
</evidence>
<evidence type="ECO:0000256" key="1">
    <source>
        <dbReference type="SAM" id="Phobius"/>
    </source>
</evidence>
<dbReference type="PANTHER" id="PTHR35114">
    <property type="entry name" value="CYTOCHROME OXIDASE COMPLEX ASSEMBLY PROTEIN"/>
    <property type="match status" value="1"/>
</dbReference>
<keyword evidence="1" id="KW-0812">Transmembrane</keyword>
<dbReference type="EnsemblPlants" id="OMERI02G31530.1">
    <property type="protein sequence ID" value="OMERI02G31530.1"/>
    <property type="gene ID" value="OMERI02G31530"/>
</dbReference>
<sequence length="265" mass="29377">MAAAAAGARKLAGTLRLLAAGRGSGCIPRARASPCETSFLPHRSYSAAKTGENGGATGGGKRSRIRRIVSIGVISIAGGVALSALNDLAIFHGCSSKAIKKATENQEVVEAIGVPIDHGMMHLLLWVIDEDLYHVHSQCLGHRAQEFFNSKLFGMEVNSYSSNYIYLIIRFLRHPFSFKQLNSTSSYRRRLWKAQYIVFCSADDGVLSFLRHHDWDILVMEAHLHVPSDDDKQKTLKINLIDCPDHPSRVSDCESIPWEREEQES</sequence>
<keyword evidence="1" id="KW-1133">Transmembrane helix</keyword>
<reference evidence="2" key="2">
    <citation type="submission" date="2018-05" db="EMBL/GenBank/DDBJ databases">
        <title>OmerRS3 (Oryza meridionalis Reference Sequence Version 3).</title>
        <authorList>
            <person name="Zhang J."/>
            <person name="Kudrna D."/>
            <person name="Lee S."/>
            <person name="Talag J."/>
            <person name="Welchert J."/>
            <person name="Wing R.A."/>
        </authorList>
    </citation>
    <scope>NUCLEOTIDE SEQUENCE [LARGE SCALE GENOMIC DNA]</scope>
    <source>
        <strain evidence="2">cv. OR44</strain>
    </source>
</reference>
<organism evidence="2">
    <name type="scientific">Oryza meridionalis</name>
    <dbReference type="NCBI Taxonomy" id="40149"/>
    <lineage>
        <taxon>Eukaryota</taxon>
        <taxon>Viridiplantae</taxon>
        <taxon>Streptophyta</taxon>
        <taxon>Embryophyta</taxon>
        <taxon>Tracheophyta</taxon>
        <taxon>Spermatophyta</taxon>
        <taxon>Magnoliopsida</taxon>
        <taxon>Liliopsida</taxon>
        <taxon>Poales</taxon>
        <taxon>Poaceae</taxon>
        <taxon>BOP clade</taxon>
        <taxon>Oryzoideae</taxon>
        <taxon>Oryzeae</taxon>
        <taxon>Oryzinae</taxon>
        <taxon>Oryza</taxon>
    </lineage>
</organism>
<name>A0A0E0CRN7_9ORYZ</name>